<keyword evidence="4 6" id="KW-0067">ATP-binding</keyword>
<dbReference type="PANTHER" id="PTHR42711">
    <property type="entry name" value="ABC TRANSPORTER ATP-BINDING PROTEIN"/>
    <property type="match status" value="1"/>
</dbReference>
<dbReference type="SUPFAM" id="SSF52540">
    <property type="entry name" value="P-loop containing nucleoside triphosphate hydrolases"/>
    <property type="match status" value="1"/>
</dbReference>
<evidence type="ECO:0000313" key="7">
    <source>
        <dbReference type="Proteomes" id="UP000245845"/>
    </source>
</evidence>
<evidence type="ECO:0000313" key="6">
    <source>
        <dbReference type="EMBL" id="PWJ28492.1"/>
    </source>
</evidence>
<comment type="similarity">
    <text evidence="1">Belongs to the ABC transporter superfamily.</text>
</comment>
<evidence type="ECO:0000256" key="4">
    <source>
        <dbReference type="ARBA" id="ARBA00022840"/>
    </source>
</evidence>
<evidence type="ECO:0000256" key="3">
    <source>
        <dbReference type="ARBA" id="ARBA00022741"/>
    </source>
</evidence>
<dbReference type="EMBL" id="QGDL01000008">
    <property type="protein sequence ID" value="PWJ28492.1"/>
    <property type="molecule type" value="Genomic_DNA"/>
</dbReference>
<accession>A0A2Y9BFM2</accession>
<dbReference type="CDD" id="cd03230">
    <property type="entry name" value="ABC_DR_subfamily_A"/>
    <property type="match status" value="1"/>
</dbReference>
<proteinExistence type="inferred from homology"/>
<dbReference type="PANTHER" id="PTHR42711:SF5">
    <property type="entry name" value="ABC TRANSPORTER ATP-BINDING PROTEIN NATA"/>
    <property type="match status" value="1"/>
</dbReference>
<organism evidence="6 7">
    <name type="scientific">Faecalicatena orotica</name>
    <dbReference type="NCBI Taxonomy" id="1544"/>
    <lineage>
        <taxon>Bacteria</taxon>
        <taxon>Bacillati</taxon>
        <taxon>Bacillota</taxon>
        <taxon>Clostridia</taxon>
        <taxon>Lachnospirales</taxon>
        <taxon>Lachnospiraceae</taxon>
        <taxon>Faecalicatena</taxon>
    </lineage>
</organism>
<evidence type="ECO:0000256" key="2">
    <source>
        <dbReference type="ARBA" id="ARBA00022448"/>
    </source>
</evidence>
<keyword evidence="2" id="KW-0813">Transport</keyword>
<dbReference type="InterPro" id="IPR050763">
    <property type="entry name" value="ABC_transporter_ATP-binding"/>
</dbReference>
<dbReference type="RefSeq" id="WP_242996078.1">
    <property type="nucleotide sequence ID" value="NZ_BAAACK010000003.1"/>
</dbReference>
<dbReference type="Gene3D" id="3.40.50.300">
    <property type="entry name" value="P-loop containing nucleotide triphosphate hydrolases"/>
    <property type="match status" value="1"/>
</dbReference>
<protein>
    <submittedName>
        <fullName evidence="6">ABC-2 type transport system ATP-binding protein</fullName>
    </submittedName>
</protein>
<dbReference type="InterPro" id="IPR003593">
    <property type="entry name" value="AAA+_ATPase"/>
</dbReference>
<feature type="domain" description="ABC transporter" evidence="5">
    <location>
        <begin position="7"/>
        <end position="232"/>
    </location>
</feature>
<gene>
    <name evidence="6" type="ORF">A8806_1087</name>
</gene>
<dbReference type="GO" id="GO:0005524">
    <property type="term" value="F:ATP binding"/>
    <property type="evidence" value="ECO:0007669"/>
    <property type="project" value="UniProtKB-KW"/>
</dbReference>
<evidence type="ECO:0000259" key="5">
    <source>
        <dbReference type="PROSITE" id="PS50893"/>
    </source>
</evidence>
<keyword evidence="3" id="KW-0547">Nucleotide-binding</keyword>
<dbReference type="PROSITE" id="PS50893">
    <property type="entry name" value="ABC_TRANSPORTER_2"/>
    <property type="match status" value="1"/>
</dbReference>
<dbReference type="Pfam" id="PF00005">
    <property type="entry name" value="ABC_tran"/>
    <property type="match status" value="1"/>
</dbReference>
<dbReference type="Proteomes" id="UP000245845">
    <property type="component" value="Unassembled WGS sequence"/>
</dbReference>
<dbReference type="GO" id="GO:0016887">
    <property type="term" value="F:ATP hydrolysis activity"/>
    <property type="evidence" value="ECO:0007669"/>
    <property type="project" value="InterPro"/>
</dbReference>
<dbReference type="SMART" id="SM00382">
    <property type="entry name" value="AAA"/>
    <property type="match status" value="1"/>
</dbReference>
<evidence type="ECO:0000256" key="1">
    <source>
        <dbReference type="ARBA" id="ARBA00005417"/>
    </source>
</evidence>
<name>A0A2Y9BFM2_9FIRM</name>
<dbReference type="InterPro" id="IPR003439">
    <property type="entry name" value="ABC_transporter-like_ATP-bd"/>
</dbReference>
<dbReference type="AlphaFoldDB" id="A0A2Y9BFM2"/>
<reference evidence="6 7" key="1">
    <citation type="submission" date="2018-05" db="EMBL/GenBank/DDBJ databases">
        <title>The Hungate 1000. A catalogue of reference genomes from the rumen microbiome.</title>
        <authorList>
            <person name="Kelly W."/>
        </authorList>
    </citation>
    <scope>NUCLEOTIDE SEQUENCE [LARGE SCALE GENOMIC DNA]</scope>
    <source>
        <strain evidence="6 7">NLAE-zl-C242</strain>
    </source>
</reference>
<comment type="caution">
    <text evidence="6">The sequence shown here is derived from an EMBL/GenBank/DDBJ whole genome shotgun (WGS) entry which is preliminary data.</text>
</comment>
<sequence>MMSDVIIKTNGLTKDYGKGRGVFDINLEVHKGEVFGFVGTNGSGKTTTIRNMMGFIRPDSGSSTIGGLDSWKSSADIMKNVSYVPGEIAFPALKTGTEFLKSQAKYLGVTDFKYMNHIIELLQLDPTANLKRMSKGMKQKTAIVAALMGEKQILVLDEPTTGLDPLMREAFLELIREEKQKGHTIFMSSHIFEEIESVCDRVAMIKDGHLIATTSLYDLRHPAMKDFIIEFEQIPQKQQFIETAPFSAAGTDANTCTVQCSVEQLDTLFNMLKNYQIVNLQEIHLSLQQQFMRAYKEGLTQNGNK</sequence>
<dbReference type="InterPro" id="IPR027417">
    <property type="entry name" value="P-loop_NTPase"/>
</dbReference>
<keyword evidence="7" id="KW-1185">Reference proteome</keyword>